<organism evidence="8 9">
    <name type="scientific">Plesiocystis pacifica SIR-1</name>
    <dbReference type="NCBI Taxonomy" id="391625"/>
    <lineage>
        <taxon>Bacteria</taxon>
        <taxon>Pseudomonadati</taxon>
        <taxon>Myxococcota</taxon>
        <taxon>Polyangia</taxon>
        <taxon>Nannocystales</taxon>
        <taxon>Nannocystaceae</taxon>
        <taxon>Plesiocystis</taxon>
    </lineage>
</organism>
<dbReference type="PROSITE" id="PS00107">
    <property type="entry name" value="PROTEIN_KINASE_ATP"/>
    <property type="match status" value="1"/>
</dbReference>
<sequence length="872" mass="95526">MNEDENDQATNLPTYPTPEPPTSSAVDELPIDLRFEVEAMLVDLDLSDCAEPFPVDESGRFEIRGLLGRGAMGAVYRAHDNELDRTVALKVVQLVAPGREHLQDRLLQEARAIARLSHPNVVHVHDIKQASTGERILALEYINGPTVRNWQRGRPLDEVLTAYLGIGRGLSEAHGGGVIHRDFKPDNALVRTADQRVVVVDFGLAGGVVDDARTARGMLSPIESSGLGTPEYMAPEQHHRPADALCDQYSFCVSLWEAVDGRRPFSGRRSSVDEVPPAPPAMPAWLYWILRRGLSWEPSDRFPNMATLVRQLERGIALRRFSRWALVVASLLLCSAGIARALQPPPCADADAVMRELWTPETRARLDSDLRGLGAPWAPRAADHVLAILDNASRRWSWEAVQLCEAELDEGRSAELDRRRGCLEQWKGHFRSSLEALSEDHASAEHLVELLAPVAAGADLCQLPPPPIDAGMTARLARIESRVVLRDFARARDEADEAVRLAHGAPPCLEGGAHSSEAAAANFELGYASTKLERWTEATDVLALASEHALGCQDWSRAFDIRLYQSYAEIHANPTQLALALARLDDARALLGPRASEGADNLDLADLERMRGIVLAAAAEPDFEASRRALARARVMLDRLEAPLYYRVRVRQNLGWVEQLARRHAQAEVAYGQALSLLDAELGPSHPESQALRALVDLNRGLMALREGAFEEAERAFTNAAARGDLVVVAKAYSSAVQTITKAGEPKAAVPLLRHHQAWLAEQIDLPDAVRAESLYTSGQALTQASLSEDGGVESEEDFEQGLGWLREAARLWSGSSPVNAQTVQLIVASSLYEAMRYDEAREALDLVSMSELPEGLANTVSELRDLIDGAE</sequence>
<feature type="region of interest" description="Disordered" evidence="6">
    <location>
        <begin position="1"/>
        <end position="26"/>
    </location>
</feature>
<dbReference type="RefSeq" id="WP_006971221.1">
    <property type="nucleotide sequence ID" value="NZ_ABCS01000018.1"/>
</dbReference>
<keyword evidence="2 5" id="KW-0547">Nucleotide-binding</keyword>
<dbReference type="eggNOG" id="COG0515">
    <property type="taxonomic scope" value="Bacteria"/>
</dbReference>
<evidence type="ECO:0000256" key="2">
    <source>
        <dbReference type="ARBA" id="ARBA00022741"/>
    </source>
</evidence>
<dbReference type="PANTHER" id="PTHR43289">
    <property type="entry name" value="MITOGEN-ACTIVATED PROTEIN KINASE KINASE KINASE 20-RELATED"/>
    <property type="match status" value="1"/>
</dbReference>
<dbReference type="AlphaFoldDB" id="A6G3C2"/>
<proteinExistence type="predicted"/>
<dbReference type="Proteomes" id="UP000005801">
    <property type="component" value="Unassembled WGS sequence"/>
</dbReference>
<evidence type="ECO:0000259" key="7">
    <source>
        <dbReference type="PROSITE" id="PS50011"/>
    </source>
</evidence>
<dbReference type="GO" id="GO:0004674">
    <property type="term" value="F:protein serine/threonine kinase activity"/>
    <property type="evidence" value="ECO:0007669"/>
    <property type="project" value="TreeGrafter"/>
</dbReference>
<dbReference type="InterPro" id="IPR011009">
    <property type="entry name" value="Kinase-like_dom_sf"/>
</dbReference>
<dbReference type="CDD" id="cd14014">
    <property type="entry name" value="STKc_PknB_like"/>
    <property type="match status" value="1"/>
</dbReference>
<dbReference type="SUPFAM" id="SSF56112">
    <property type="entry name" value="Protein kinase-like (PK-like)"/>
    <property type="match status" value="1"/>
</dbReference>
<evidence type="ECO:0000256" key="6">
    <source>
        <dbReference type="SAM" id="MobiDB-lite"/>
    </source>
</evidence>
<dbReference type="InterPro" id="IPR011990">
    <property type="entry name" value="TPR-like_helical_dom_sf"/>
</dbReference>
<dbReference type="GO" id="GO:0005524">
    <property type="term" value="F:ATP binding"/>
    <property type="evidence" value="ECO:0007669"/>
    <property type="project" value="UniProtKB-UniRule"/>
</dbReference>
<dbReference type="InterPro" id="IPR017441">
    <property type="entry name" value="Protein_kinase_ATP_BS"/>
</dbReference>
<dbReference type="Gene3D" id="3.30.200.20">
    <property type="entry name" value="Phosphorylase Kinase, domain 1"/>
    <property type="match status" value="1"/>
</dbReference>
<evidence type="ECO:0000256" key="4">
    <source>
        <dbReference type="ARBA" id="ARBA00022840"/>
    </source>
</evidence>
<dbReference type="OrthoDB" id="9801841at2"/>
<dbReference type="Gene3D" id="1.10.510.10">
    <property type="entry name" value="Transferase(Phosphotransferase) domain 1"/>
    <property type="match status" value="1"/>
</dbReference>
<protein>
    <submittedName>
        <fullName evidence="8">Serine/threonine kinase family protein</fullName>
    </submittedName>
</protein>
<evidence type="ECO:0000313" key="9">
    <source>
        <dbReference type="Proteomes" id="UP000005801"/>
    </source>
</evidence>
<feature type="binding site" evidence="5">
    <location>
        <position position="90"/>
    </location>
    <ligand>
        <name>ATP</name>
        <dbReference type="ChEBI" id="CHEBI:30616"/>
    </ligand>
</feature>
<evidence type="ECO:0000256" key="1">
    <source>
        <dbReference type="ARBA" id="ARBA00022679"/>
    </source>
</evidence>
<dbReference type="PROSITE" id="PS50011">
    <property type="entry name" value="PROTEIN_KINASE_DOM"/>
    <property type="match status" value="1"/>
</dbReference>
<dbReference type="EMBL" id="ABCS01000018">
    <property type="protein sequence ID" value="EDM79529.1"/>
    <property type="molecule type" value="Genomic_DNA"/>
</dbReference>
<dbReference type="InterPro" id="IPR000719">
    <property type="entry name" value="Prot_kinase_dom"/>
</dbReference>
<gene>
    <name evidence="8" type="ORF">PPSIR1_20914</name>
</gene>
<dbReference type="STRING" id="391625.PPSIR1_20914"/>
<feature type="domain" description="Protein kinase" evidence="7">
    <location>
        <begin position="61"/>
        <end position="316"/>
    </location>
</feature>
<comment type="caution">
    <text evidence="8">The sequence shown here is derived from an EMBL/GenBank/DDBJ whole genome shotgun (WGS) entry which is preliminary data.</text>
</comment>
<evidence type="ECO:0000256" key="3">
    <source>
        <dbReference type="ARBA" id="ARBA00022777"/>
    </source>
</evidence>
<keyword evidence="3 8" id="KW-0418">Kinase</keyword>
<dbReference type="Gene3D" id="1.25.40.10">
    <property type="entry name" value="Tetratricopeptide repeat domain"/>
    <property type="match status" value="1"/>
</dbReference>
<name>A6G3C2_9BACT</name>
<reference evidence="8 9" key="1">
    <citation type="submission" date="2007-06" db="EMBL/GenBank/DDBJ databases">
        <authorList>
            <person name="Shimkets L."/>
            <person name="Ferriera S."/>
            <person name="Johnson J."/>
            <person name="Kravitz S."/>
            <person name="Beeson K."/>
            <person name="Sutton G."/>
            <person name="Rogers Y.-H."/>
            <person name="Friedman R."/>
            <person name="Frazier M."/>
            <person name="Venter J.C."/>
        </authorList>
    </citation>
    <scope>NUCLEOTIDE SEQUENCE [LARGE SCALE GENOMIC DNA]</scope>
    <source>
        <strain evidence="8 9">SIR-1</strain>
    </source>
</reference>
<accession>A6G3C2</accession>
<keyword evidence="4 5" id="KW-0067">ATP-binding</keyword>
<keyword evidence="1" id="KW-0808">Transferase</keyword>
<dbReference type="PANTHER" id="PTHR43289:SF6">
    <property type="entry name" value="SERINE_THREONINE-PROTEIN KINASE NEKL-3"/>
    <property type="match status" value="1"/>
</dbReference>
<evidence type="ECO:0000256" key="5">
    <source>
        <dbReference type="PROSITE-ProRule" id="PRU10141"/>
    </source>
</evidence>
<keyword evidence="9" id="KW-1185">Reference proteome</keyword>
<evidence type="ECO:0000313" key="8">
    <source>
        <dbReference type="EMBL" id="EDM79529.1"/>
    </source>
</evidence>
<dbReference type="Pfam" id="PF00069">
    <property type="entry name" value="Pkinase"/>
    <property type="match status" value="1"/>
</dbReference>